<dbReference type="InterPro" id="IPR028098">
    <property type="entry name" value="Glyco_trans_4-like_N"/>
</dbReference>
<protein>
    <recommendedName>
        <fullName evidence="6">Glycosyl transferase family 1 domain-containing protein</fullName>
    </recommendedName>
</protein>
<evidence type="ECO:0000256" key="1">
    <source>
        <dbReference type="SAM" id="MobiDB-lite"/>
    </source>
</evidence>
<dbReference type="EMBL" id="LJCO01000107">
    <property type="protein sequence ID" value="KPV39320.1"/>
    <property type="molecule type" value="Genomic_DNA"/>
</dbReference>
<dbReference type="InterPro" id="IPR001296">
    <property type="entry name" value="Glyco_trans_1"/>
</dbReference>
<dbReference type="STRING" id="471514.AN477_22755"/>
<reference evidence="4 5" key="1">
    <citation type="submission" date="2015-09" db="EMBL/GenBank/DDBJ databases">
        <title>Draft genome sequence of Alicyclobacillus ferrooxydans DSM 22381.</title>
        <authorList>
            <person name="Hemp J."/>
        </authorList>
    </citation>
    <scope>NUCLEOTIDE SEQUENCE [LARGE SCALE GENOMIC DNA]</scope>
    <source>
        <strain evidence="4 5">TC-34</strain>
    </source>
</reference>
<dbReference type="OrthoDB" id="9803279at2"/>
<evidence type="ECO:0000259" key="2">
    <source>
        <dbReference type="Pfam" id="PF00534"/>
    </source>
</evidence>
<dbReference type="SUPFAM" id="SSF53756">
    <property type="entry name" value="UDP-Glycosyltransferase/glycogen phosphorylase"/>
    <property type="match status" value="1"/>
</dbReference>
<accession>A0A0P9CK69</accession>
<dbReference type="PATRIC" id="fig|471514.4.peg.2082"/>
<name>A0A0P9CK69_9BACL</name>
<keyword evidence="5" id="KW-1185">Reference proteome</keyword>
<feature type="compositionally biased region" description="Polar residues" evidence="1">
    <location>
        <begin position="420"/>
        <end position="434"/>
    </location>
</feature>
<evidence type="ECO:0008006" key="6">
    <source>
        <dbReference type="Google" id="ProtNLM"/>
    </source>
</evidence>
<organism evidence="4 5">
    <name type="scientific">Alicyclobacillus ferrooxydans</name>
    <dbReference type="NCBI Taxonomy" id="471514"/>
    <lineage>
        <taxon>Bacteria</taxon>
        <taxon>Bacillati</taxon>
        <taxon>Bacillota</taxon>
        <taxon>Bacilli</taxon>
        <taxon>Bacillales</taxon>
        <taxon>Alicyclobacillaceae</taxon>
        <taxon>Alicyclobacillus</taxon>
    </lineage>
</organism>
<comment type="caution">
    <text evidence="4">The sequence shown here is derived from an EMBL/GenBank/DDBJ whole genome shotgun (WGS) entry which is preliminary data.</text>
</comment>
<dbReference type="PANTHER" id="PTHR45947">
    <property type="entry name" value="SULFOQUINOVOSYL TRANSFERASE SQD2"/>
    <property type="match status" value="1"/>
</dbReference>
<dbReference type="CDD" id="cd03801">
    <property type="entry name" value="GT4_PimA-like"/>
    <property type="match status" value="1"/>
</dbReference>
<dbReference type="AlphaFoldDB" id="A0A0P9CK69"/>
<feature type="domain" description="Glycosyltransferase subfamily 4-like N-terminal" evidence="3">
    <location>
        <begin position="23"/>
        <end position="225"/>
    </location>
</feature>
<dbReference type="GO" id="GO:0016757">
    <property type="term" value="F:glycosyltransferase activity"/>
    <property type="evidence" value="ECO:0007669"/>
    <property type="project" value="InterPro"/>
</dbReference>
<dbReference type="Pfam" id="PF00534">
    <property type="entry name" value="Glycos_transf_1"/>
    <property type="match status" value="1"/>
</dbReference>
<dbReference type="InterPro" id="IPR050194">
    <property type="entry name" value="Glycosyltransferase_grp1"/>
</dbReference>
<proteinExistence type="predicted"/>
<feature type="region of interest" description="Disordered" evidence="1">
    <location>
        <begin position="420"/>
        <end position="440"/>
    </location>
</feature>
<dbReference type="Gene3D" id="3.40.50.2000">
    <property type="entry name" value="Glycogen Phosphorylase B"/>
    <property type="match status" value="2"/>
</dbReference>
<gene>
    <name evidence="4" type="ORF">AN477_22755</name>
</gene>
<evidence type="ECO:0000313" key="5">
    <source>
        <dbReference type="Proteomes" id="UP000050482"/>
    </source>
</evidence>
<evidence type="ECO:0000259" key="3">
    <source>
        <dbReference type="Pfam" id="PF13439"/>
    </source>
</evidence>
<dbReference type="PANTHER" id="PTHR45947:SF3">
    <property type="entry name" value="SULFOQUINOVOSYL TRANSFERASE SQD2"/>
    <property type="match status" value="1"/>
</dbReference>
<sequence>MDEIKEALPVRIAWIGPMPSNGGGAGGVSSQLLKELDRLGIEVDCFVPGHPNSIPEHLGSLEHIRFICGPSSWQWGKWYSRNRLLSFITGQIANLRAENRLAFQLLRLHQTRSYDVVYQFSHIEFSALKRFRSKLPPIVLHPSVHAQGELRWHKAEDHLSKASESFVMRFGARIMLTVRSVIQKRHIRYPDLILGLSQNFAQDVMEDYRVPSRKLKILPNPIDLDYYSPESPPHVRRRLVILFVSRIAVRKGVEMVVELSHRLDDLKDDVEIKVVGEKSQWSDYKGLLQNLNLRIAKYVGEIGLKDGGMRGIYRQSDILVQPSHYEPFGLTVAEALASGIPVVVSDKVGAGEGVHELACRRFHDGQMEEFEHAVRILVNDLQDERKRVDIRTIARQECERLYCGEVIASRLMEYLTSCGVSSNSTDSETVSPLQLHQLEG</sequence>
<feature type="domain" description="Glycosyl transferase family 1" evidence="2">
    <location>
        <begin position="236"/>
        <end position="388"/>
    </location>
</feature>
<dbReference type="Proteomes" id="UP000050482">
    <property type="component" value="Unassembled WGS sequence"/>
</dbReference>
<evidence type="ECO:0000313" key="4">
    <source>
        <dbReference type="EMBL" id="KPV39320.1"/>
    </source>
</evidence>
<dbReference type="Pfam" id="PF13439">
    <property type="entry name" value="Glyco_transf_4"/>
    <property type="match status" value="1"/>
</dbReference>